<sequence>MMNNLRGKDTICRANLKLLAGALWGVCHSALADSGVTAYGVIDTFATRIAADGLAPVTRIDASGLLASRLGLRGREELGSGLRSSFVLEAGLNGDDGSGADGNRLFNRQAWVGLGGPLGEVRLGRQNTPQFYMNGKFDAFTSATQASGWNNMYGAPPRIDNAIGYFSPDLGGLTLQVLAARGATGGAAPLAETAANRNLQLAAEYERPGLYLGANYQQVDNAALPYRARRASMGASWTWTPRWTVFGAVGSERRSDGSQRSMLYSLSVRWRADGPLALSFGWAGLRDRLAGAGHGDAAELGAQAQYRLSVRTSLYGSLARLRQYDQRNSFALVGAAVVAPAAQIRSPQPGGAIDGVQLGVLHTF</sequence>
<keyword evidence="3" id="KW-0813">Transport</keyword>
<dbReference type="AlphaFoldDB" id="A0A7W2EV62"/>
<keyword evidence="8" id="KW-0626">Porin</keyword>
<evidence type="ECO:0000256" key="8">
    <source>
        <dbReference type="ARBA" id="ARBA00023114"/>
    </source>
</evidence>
<evidence type="ECO:0000256" key="2">
    <source>
        <dbReference type="ARBA" id="ARBA00011233"/>
    </source>
</evidence>
<evidence type="ECO:0000256" key="3">
    <source>
        <dbReference type="ARBA" id="ARBA00022448"/>
    </source>
</evidence>
<evidence type="ECO:0000256" key="4">
    <source>
        <dbReference type="ARBA" id="ARBA00022452"/>
    </source>
</evidence>
<dbReference type="GO" id="GO:0009279">
    <property type="term" value="C:cell outer membrane"/>
    <property type="evidence" value="ECO:0007669"/>
    <property type="project" value="UniProtKB-SubCell"/>
</dbReference>
<comment type="subunit">
    <text evidence="2">Homotrimer.</text>
</comment>
<keyword evidence="9" id="KW-0472">Membrane</keyword>
<dbReference type="Proteomes" id="UP000534388">
    <property type="component" value="Unassembled WGS sequence"/>
</dbReference>
<dbReference type="Gene3D" id="2.40.160.10">
    <property type="entry name" value="Porin"/>
    <property type="match status" value="1"/>
</dbReference>
<keyword evidence="4" id="KW-1134">Transmembrane beta strand</keyword>
<dbReference type="SUPFAM" id="SSF56935">
    <property type="entry name" value="Porins"/>
    <property type="match status" value="1"/>
</dbReference>
<feature type="chain" id="PRO_5031196169" evidence="11">
    <location>
        <begin position="33"/>
        <end position="364"/>
    </location>
</feature>
<evidence type="ECO:0000256" key="9">
    <source>
        <dbReference type="ARBA" id="ARBA00023136"/>
    </source>
</evidence>
<dbReference type="InterPro" id="IPR033900">
    <property type="entry name" value="Gram_neg_porin_domain"/>
</dbReference>
<dbReference type="GO" id="GO:0015288">
    <property type="term" value="F:porin activity"/>
    <property type="evidence" value="ECO:0007669"/>
    <property type="project" value="UniProtKB-KW"/>
</dbReference>
<dbReference type="GO" id="GO:0006811">
    <property type="term" value="P:monoatomic ion transport"/>
    <property type="evidence" value="ECO:0007669"/>
    <property type="project" value="UniProtKB-KW"/>
</dbReference>
<dbReference type="EMBL" id="JACEZT010000014">
    <property type="protein sequence ID" value="MBA5639203.1"/>
    <property type="molecule type" value="Genomic_DNA"/>
</dbReference>
<evidence type="ECO:0000313" key="13">
    <source>
        <dbReference type="EMBL" id="MBA5639203.1"/>
    </source>
</evidence>
<evidence type="ECO:0000313" key="14">
    <source>
        <dbReference type="Proteomes" id="UP000534388"/>
    </source>
</evidence>
<dbReference type="InterPro" id="IPR050298">
    <property type="entry name" value="Gram-neg_bact_OMP"/>
</dbReference>
<evidence type="ECO:0000256" key="1">
    <source>
        <dbReference type="ARBA" id="ARBA00004571"/>
    </source>
</evidence>
<evidence type="ECO:0000256" key="11">
    <source>
        <dbReference type="SAM" id="SignalP"/>
    </source>
</evidence>
<dbReference type="PANTHER" id="PTHR34501:SF9">
    <property type="entry name" value="MAJOR OUTER MEMBRANE PROTEIN P.IA"/>
    <property type="match status" value="1"/>
</dbReference>
<organism evidence="13 14">
    <name type="scientific">Rugamonas brunnea</name>
    <dbReference type="NCBI Taxonomy" id="2758569"/>
    <lineage>
        <taxon>Bacteria</taxon>
        <taxon>Pseudomonadati</taxon>
        <taxon>Pseudomonadota</taxon>
        <taxon>Betaproteobacteria</taxon>
        <taxon>Burkholderiales</taxon>
        <taxon>Oxalobacteraceae</taxon>
        <taxon>Telluria group</taxon>
        <taxon>Rugamonas</taxon>
    </lineage>
</organism>
<keyword evidence="14" id="KW-1185">Reference proteome</keyword>
<gene>
    <name evidence="13" type="ORF">H3H37_19260</name>
</gene>
<dbReference type="InterPro" id="IPR023614">
    <property type="entry name" value="Porin_dom_sf"/>
</dbReference>
<dbReference type="CDD" id="cd00342">
    <property type="entry name" value="gram_neg_porins"/>
    <property type="match status" value="1"/>
</dbReference>
<evidence type="ECO:0000256" key="6">
    <source>
        <dbReference type="ARBA" id="ARBA00022729"/>
    </source>
</evidence>
<dbReference type="RefSeq" id="WP_182165545.1">
    <property type="nucleotide sequence ID" value="NZ_JACEZT010000014.1"/>
</dbReference>
<keyword evidence="6 11" id="KW-0732">Signal</keyword>
<feature type="signal peptide" evidence="11">
    <location>
        <begin position="1"/>
        <end position="32"/>
    </location>
</feature>
<evidence type="ECO:0000256" key="7">
    <source>
        <dbReference type="ARBA" id="ARBA00023065"/>
    </source>
</evidence>
<keyword evidence="7" id="KW-0406">Ion transport</keyword>
<dbReference type="Pfam" id="PF13609">
    <property type="entry name" value="Porin_4"/>
    <property type="match status" value="1"/>
</dbReference>
<evidence type="ECO:0000256" key="10">
    <source>
        <dbReference type="ARBA" id="ARBA00023237"/>
    </source>
</evidence>
<proteinExistence type="predicted"/>
<comment type="subcellular location">
    <subcellularLocation>
        <location evidence="1">Cell outer membrane</location>
        <topology evidence="1">Multi-pass membrane protein</topology>
    </subcellularLocation>
</comment>
<protein>
    <submittedName>
        <fullName evidence="13">Porin</fullName>
    </submittedName>
</protein>
<comment type="caution">
    <text evidence="13">The sequence shown here is derived from an EMBL/GenBank/DDBJ whole genome shotgun (WGS) entry which is preliminary data.</text>
</comment>
<accession>A0A7W2EV62</accession>
<dbReference type="PANTHER" id="PTHR34501">
    <property type="entry name" value="PROTEIN YDDL-RELATED"/>
    <property type="match status" value="1"/>
</dbReference>
<keyword evidence="10" id="KW-0998">Cell outer membrane</keyword>
<dbReference type="GO" id="GO:0046930">
    <property type="term" value="C:pore complex"/>
    <property type="evidence" value="ECO:0007669"/>
    <property type="project" value="UniProtKB-KW"/>
</dbReference>
<evidence type="ECO:0000256" key="5">
    <source>
        <dbReference type="ARBA" id="ARBA00022692"/>
    </source>
</evidence>
<evidence type="ECO:0000259" key="12">
    <source>
        <dbReference type="Pfam" id="PF13609"/>
    </source>
</evidence>
<reference evidence="13 14" key="1">
    <citation type="submission" date="2020-07" db="EMBL/GenBank/DDBJ databases">
        <title>Novel species isolated from subtropical streams in China.</title>
        <authorList>
            <person name="Lu H."/>
        </authorList>
    </citation>
    <scope>NUCLEOTIDE SEQUENCE [LARGE SCALE GENOMIC DNA]</scope>
    <source>
        <strain evidence="13 14">LX20W</strain>
    </source>
</reference>
<name>A0A7W2EV62_9BURK</name>
<keyword evidence="5" id="KW-0812">Transmembrane</keyword>
<feature type="domain" description="Porin" evidence="12">
    <location>
        <begin position="22"/>
        <end position="323"/>
    </location>
</feature>